<dbReference type="PANTHER" id="PTHR12049">
    <property type="entry name" value="PROTEIN ARGININE METHYLTRANSFERASE NDUFAF7, MITOCHONDRIAL"/>
    <property type="match status" value="1"/>
</dbReference>
<dbReference type="InterPro" id="IPR003788">
    <property type="entry name" value="NDUFAF7"/>
</dbReference>
<reference evidence="3" key="1">
    <citation type="submission" date="2021-01" db="EMBL/GenBank/DDBJ databases">
        <title>Modified the classification status of verrucomicrobia.</title>
        <authorList>
            <person name="Feng X."/>
        </authorList>
    </citation>
    <scope>NUCLEOTIDE SEQUENCE</scope>
    <source>
        <strain evidence="3">KCTC 13126</strain>
    </source>
</reference>
<evidence type="ECO:0000256" key="1">
    <source>
        <dbReference type="ARBA" id="ARBA00022603"/>
    </source>
</evidence>
<comment type="caution">
    <text evidence="3">The sequence shown here is derived from an EMBL/GenBank/DDBJ whole genome shotgun (WGS) entry which is preliminary data.</text>
</comment>
<dbReference type="SUPFAM" id="SSF53335">
    <property type="entry name" value="S-adenosyl-L-methionine-dependent methyltransferases"/>
    <property type="match status" value="1"/>
</dbReference>
<dbReference type="RefSeq" id="WP_200357484.1">
    <property type="nucleotide sequence ID" value="NZ_JAENIL010000044.1"/>
</dbReference>
<dbReference type="PANTHER" id="PTHR12049:SF7">
    <property type="entry name" value="PROTEIN ARGININE METHYLTRANSFERASE NDUFAF7, MITOCHONDRIAL"/>
    <property type="match status" value="1"/>
</dbReference>
<evidence type="ECO:0000256" key="2">
    <source>
        <dbReference type="ARBA" id="ARBA00022679"/>
    </source>
</evidence>
<dbReference type="AlphaFoldDB" id="A0A934RYW1"/>
<evidence type="ECO:0000313" key="3">
    <source>
        <dbReference type="EMBL" id="MBK1879272.1"/>
    </source>
</evidence>
<dbReference type="InterPro" id="IPR029063">
    <property type="entry name" value="SAM-dependent_MTases_sf"/>
</dbReference>
<dbReference type="InterPro" id="IPR038375">
    <property type="entry name" value="NDUFAF7_sf"/>
</dbReference>
<accession>A0A934RYW1</accession>
<evidence type="ECO:0000313" key="4">
    <source>
        <dbReference type="Proteomes" id="UP000617628"/>
    </source>
</evidence>
<dbReference type="Pfam" id="PF02636">
    <property type="entry name" value="Methyltransf_28"/>
    <property type="match status" value="1"/>
</dbReference>
<dbReference type="Proteomes" id="UP000617628">
    <property type="component" value="Unassembled WGS sequence"/>
</dbReference>
<proteinExistence type="predicted"/>
<dbReference type="GO" id="GO:0035243">
    <property type="term" value="F:protein-arginine omega-N symmetric methyltransferase activity"/>
    <property type="evidence" value="ECO:0007669"/>
    <property type="project" value="TreeGrafter"/>
</dbReference>
<keyword evidence="1 3" id="KW-0489">Methyltransferase</keyword>
<keyword evidence="4" id="KW-1185">Reference proteome</keyword>
<dbReference type="EMBL" id="JAENIL010000044">
    <property type="protein sequence ID" value="MBK1879272.1"/>
    <property type="molecule type" value="Genomic_DNA"/>
</dbReference>
<dbReference type="Gene3D" id="3.40.50.12710">
    <property type="match status" value="1"/>
</dbReference>
<organism evidence="3 4">
    <name type="scientific">Pelagicoccus mobilis</name>
    <dbReference type="NCBI Taxonomy" id="415221"/>
    <lineage>
        <taxon>Bacteria</taxon>
        <taxon>Pseudomonadati</taxon>
        <taxon>Verrucomicrobiota</taxon>
        <taxon>Opitutia</taxon>
        <taxon>Puniceicoccales</taxon>
        <taxon>Pelagicoccaceae</taxon>
        <taxon>Pelagicoccus</taxon>
    </lineage>
</organism>
<protein>
    <submittedName>
        <fullName evidence="3">SAM-dependent methyltransferase</fullName>
    </submittedName>
</protein>
<name>A0A934RYW1_9BACT</name>
<dbReference type="GO" id="GO:0032259">
    <property type="term" value="P:methylation"/>
    <property type="evidence" value="ECO:0007669"/>
    <property type="project" value="UniProtKB-KW"/>
</dbReference>
<sequence>MKTELPDPSPEILAALAEKADQDGYIELPDFIETALYHPTHGYYRQDKQRVGKNAKSDFYTSISLKEAFAEIVVEAASALLKETGLSPAETDWVELGAEPGGTLFQESDSPFRSIQTVGIADALKIPPKAVVFSNELFDAQTFRQIRFNGNEWVEYGVTLEDDQLHWTPRSALSSAASQYLPQLPTDLPNGYTIDLPTGSSKIAATILEASWQGVFIAFDYGKTWHNIIHDTPQGSARAYYQHQQIPDILPAPGQIDITHHICWDHLEAELEKNAFQKISLQSQESFIVHRAPQFLQKAFDPTLPALAPIRQKLKELMHPALMGQKFQALSAIRSEIPRT</sequence>
<gene>
    <name evidence="3" type="ORF">JIN87_20465</name>
</gene>
<keyword evidence="2" id="KW-0808">Transferase</keyword>